<dbReference type="InterPro" id="IPR041757">
    <property type="entry name" value="CysN_GTP-bd"/>
</dbReference>
<dbReference type="NCBIfam" id="NF003478">
    <property type="entry name" value="PRK05124.1"/>
    <property type="match status" value="1"/>
</dbReference>
<dbReference type="CDD" id="cd04166">
    <property type="entry name" value="CysN_ATPS"/>
    <property type="match status" value="1"/>
</dbReference>
<dbReference type="AlphaFoldDB" id="A0A1M5XKC0"/>
<dbReference type="GO" id="GO:0070814">
    <property type="term" value="P:hydrogen sulfide biosynthetic process"/>
    <property type="evidence" value="ECO:0007669"/>
    <property type="project" value="UniProtKB-UniRule"/>
</dbReference>
<sequence>MNNAVKTQLAELGIEGYLNQHQNKSLLRFLTCGSVDDGKSTLIGRLLHDSKQIYEDQLAAVHSDSQRVGTTGDRPDLALLVDGLQAEREQGITIDVAYRYFSTQKRKFIIADTPGHEQYTRNMATGASTCDVAVILIDARKGVLDQTRRHSFISNLLGLKHFIVAVNKMDLVDYDQARFEEIKHEYQQFSQRLHGELNFSIIPISALEGDNVVEKSQSMDWYDGPTLLDLLEQVDVFSDDGNQQFRFPVQYVNRPNLDFRGFAGTVASGTVQVGDAIQVLPSGKTSVVDRIVTFDGDLQSASAGQAVTLTLKDEIDISRGDLIALEQDDVQSTNHLLADVVWMTETPLSTNREYDIKIAGKKTIGRVKQIRHQYNINSLDTFETESLPLNGIGLCEWTFNESVALDNYLNCADTGGFIIIDRLTNVTVGAGMVRDGLTQLTTETGHYSEFELELNALIRKHFPHWEAKDLSQILK</sequence>
<dbReference type="EMBL" id="FQXZ01000012">
    <property type="protein sequence ID" value="SHI00287.1"/>
    <property type="molecule type" value="Genomic_DNA"/>
</dbReference>
<comment type="subunit">
    <text evidence="8">Heterodimer composed of CysD, the smaller subunit, and CysNC.</text>
</comment>
<dbReference type="HAMAP" id="MF_00062">
    <property type="entry name" value="Sulf_adenylyltr_sub1"/>
    <property type="match status" value="1"/>
</dbReference>
<accession>A0A1M5XKC0</accession>
<keyword evidence="6 9" id="KW-0342">GTP-binding</keyword>
<dbReference type="Pfam" id="PF03144">
    <property type="entry name" value="GTP_EFTU_D2"/>
    <property type="match status" value="1"/>
</dbReference>
<evidence type="ECO:0000256" key="8">
    <source>
        <dbReference type="ARBA" id="ARBA00062688"/>
    </source>
</evidence>
<dbReference type="GO" id="GO:0004781">
    <property type="term" value="F:sulfate adenylyltransferase (ATP) activity"/>
    <property type="evidence" value="ECO:0007669"/>
    <property type="project" value="UniProtKB-UniRule"/>
</dbReference>
<dbReference type="InterPro" id="IPR031157">
    <property type="entry name" value="G_TR_CS"/>
</dbReference>
<keyword evidence="4 9" id="KW-0547">Nucleotide-binding</keyword>
<evidence type="ECO:0000259" key="10">
    <source>
        <dbReference type="PROSITE" id="PS51722"/>
    </source>
</evidence>
<feature type="binding site" evidence="9">
    <location>
        <begin position="33"/>
        <end position="40"/>
    </location>
    <ligand>
        <name>GTP</name>
        <dbReference type="ChEBI" id="CHEBI:37565"/>
    </ligand>
</feature>
<dbReference type="PANTHER" id="PTHR23115">
    <property type="entry name" value="TRANSLATION FACTOR"/>
    <property type="match status" value="1"/>
</dbReference>
<dbReference type="GO" id="GO:0003924">
    <property type="term" value="F:GTPase activity"/>
    <property type="evidence" value="ECO:0007669"/>
    <property type="project" value="InterPro"/>
</dbReference>
<dbReference type="SUPFAM" id="SSF50447">
    <property type="entry name" value="Translation proteins"/>
    <property type="match status" value="1"/>
</dbReference>
<proteinExistence type="inferred from homology"/>
<comment type="pathway">
    <text evidence="1 9">Sulfur metabolism; hydrogen sulfide biosynthesis; sulfite from sulfate: step 1/3.</text>
</comment>
<dbReference type="GO" id="GO:0005525">
    <property type="term" value="F:GTP binding"/>
    <property type="evidence" value="ECO:0007669"/>
    <property type="project" value="UniProtKB-UniRule"/>
</dbReference>
<dbReference type="InterPro" id="IPR050100">
    <property type="entry name" value="TRAFAC_GTPase_members"/>
</dbReference>
<evidence type="ECO:0000256" key="7">
    <source>
        <dbReference type="ARBA" id="ARBA00055271"/>
    </source>
</evidence>
<dbReference type="InterPro" id="IPR044138">
    <property type="entry name" value="CysN_II"/>
</dbReference>
<dbReference type="InterPro" id="IPR044139">
    <property type="entry name" value="CysN_NoDQ_III"/>
</dbReference>
<dbReference type="InterPro" id="IPR009000">
    <property type="entry name" value="Transl_B-barrel_sf"/>
</dbReference>
<dbReference type="UniPathway" id="UPA00140">
    <property type="reaction ID" value="UER00204"/>
</dbReference>
<dbReference type="NCBIfam" id="TIGR00231">
    <property type="entry name" value="small_GTP"/>
    <property type="match status" value="1"/>
</dbReference>
<evidence type="ECO:0000313" key="12">
    <source>
        <dbReference type="Proteomes" id="UP000184608"/>
    </source>
</evidence>
<dbReference type="STRING" id="1216006.VA7868_01205"/>
<gene>
    <name evidence="9 11" type="primary">cysN</name>
    <name evidence="11" type="ORF">VA7868_01205</name>
</gene>
<evidence type="ECO:0000256" key="3">
    <source>
        <dbReference type="ARBA" id="ARBA00022695"/>
    </source>
</evidence>
<dbReference type="CDD" id="cd04095">
    <property type="entry name" value="CysN_NoDQ_III"/>
    <property type="match status" value="1"/>
</dbReference>
<evidence type="ECO:0000256" key="1">
    <source>
        <dbReference type="ARBA" id="ARBA00005048"/>
    </source>
</evidence>
<dbReference type="Gene3D" id="2.40.30.10">
    <property type="entry name" value="Translation factors"/>
    <property type="match status" value="2"/>
</dbReference>
<organism evidence="11 12">
    <name type="scientific">Vibrio aerogenes CECT 7868</name>
    <dbReference type="NCBI Taxonomy" id="1216006"/>
    <lineage>
        <taxon>Bacteria</taxon>
        <taxon>Pseudomonadati</taxon>
        <taxon>Pseudomonadota</taxon>
        <taxon>Gammaproteobacteria</taxon>
        <taxon>Vibrionales</taxon>
        <taxon>Vibrionaceae</taxon>
        <taxon>Vibrio</taxon>
    </lineage>
</organism>
<evidence type="ECO:0000256" key="6">
    <source>
        <dbReference type="ARBA" id="ARBA00023134"/>
    </source>
</evidence>
<dbReference type="SUPFAM" id="SSF52540">
    <property type="entry name" value="P-loop containing nucleoside triphosphate hydrolases"/>
    <property type="match status" value="1"/>
</dbReference>
<dbReference type="PROSITE" id="PS00301">
    <property type="entry name" value="G_TR_1"/>
    <property type="match status" value="1"/>
</dbReference>
<evidence type="ECO:0000256" key="2">
    <source>
        <dbReference type="ARBA" id="ARBA00022679"/>
    </source>
</evidence>
<dbReference type="InterPro" id="IPR005225">
    <property type="entry name" value="Small_GTP-bd"/>
</dbReference>
<dbReference type="FunFam" id="2.40.30.10:FF:000027">
    <property type="entry name" value="Sulfate adenylyltransferase subunit 1"/>
    <property type="match status" value="1"/>
</dbReference>
<dbReference type="PROSITE" id="PS51722">
    <property type="entry name" value="G_TR_2"/>
    <property type="match status" value="1"/>
</dbReference>
<feature type="binding site" evidence="9">
    <location>
        <begin position="167"/>
        <end position="170"/>
    </location>
    <ligand>
        <name>GTP</name>
        <dbReference type="ChEBI" id="CHEBI:37565"/>
    </ligand>
</feature>
<evidence type="ECO:0000256" key="9">
    <source>
        <dbReference type="HAMAP-Rule" id="MF_00062"/>
    </source>
</evidence>
<comment type="similarity">
    <text evidence="9">Belongs to the TRAFAC class translation factor GTPase superfamily. Classic translation factor GTPase family. CysN/NodQ subfamily.</text>
</comment>
<feature type="domain" description="Tr-type G" evidence="10">
    <location>
        <begin position="24"/>
        <end position="240"/>
    </location>
</feature>
<evidence type="ECO:0000313" key="11">
    <source>
        <dbReference type="EMBL" id="SHI00287.1"/>
    </source>
</evidence>
<dbReference type="Proteomes" id="UP000184608">
    <property type="component" value="Unassembled WGS sequence"/>
</dbReference>
<dbReference type="Gene3D" id="3.40.50.300">
    <property type="entry name" value="P-loop containing nucleotide triphosphate hydrolases"/>
    <property type="match status" value="1"/>
</dbReference>
<dbReference type="EC" id="2.7.7.4" evidence="9"/>
<keyword evidence="3 9" id="KW-0548">Nucleotidyltransferase</keyword>
<reference evidence="11 12" key="1">
    <citation type="submission" date="2016-11" db="EMBL/GenBank/DDBJ databases">
        <authorList>
            <person name="Jaros S."/>
            <person name="Januszkiewicz K."/>
            <person name="Wedrychowicz H."/>
        </authorList>
    </citation>
    <scope>NUCLEOTIDE SEQUENCE [LARGE SCALE GENOMIC DNA]</scope>
    <source>
        <strain evidence="11 12">CECT 7868</strain>
    </source>
</reference>
<dbReference type="NCBIfam" id="TIGR02034">
    <property type="entry name" value="CysN"/>
    <property type="match status" value="1"/>
</dbReference>
<dbReference type="Pfam" id="PF22594">
    <property type="entry name" value="GTP-eEF1A_C"/>
    <property type="match status" value="1"/>
</dbReference>
<dbReference type="InterPro" id="IPR027417">
    <property type="entry name" value="P-loop_NTPase"/>
</dbReference>
<dbReference type="InterPro" id="IPR011779">
    <property type="entry name" value="SO4_adenylTrfase_lsu"/>
</dbReference>
<keyword evidence="2 9" id="KW-0808">Transferase</keyword>
<dbReference type="PRINTS" id="PR00315">
    <property type="entry name" value="ELONGATNFCT"/>
</dbReference>
<dbReference type="InterPro" id="IPR004161">
    <property type="entry name" value="EFTu-like_2"/>
</dbReference>
<dbReference type="InterPro" id="IPR000795">
    <property type="entry name" value="T_Tr_GTP-bd_dom"/>
</dbReference>
<dbReference type="FunFam" id="3.40.50.300:FF:000119">
    <property type="entry name" value="Sulfate adenylyltransferase subunit 1"/>
    <property type="match status" value="1"/>
</dbReference>
<dbReference type="RefSeq" id="WP_073602964.1">
    <property type="nucleotide sequence ID" value="NZ_FQXZ01000012.1"/>
</dbReference>
<keyword evidence="5 9" id="KW-0067">ATP-binding</keyword>
<dbReference type="InterPro" id="IPR054696">
    <property type="entry name" value="GTP-eEF1A_C"/>
</dbReference>
<dbReference type="SUPFAM" id="SSF50465">
    <property type="entry name" value="EF-Tu/eEF-1alpha/eIF2-gamma C-terminal domain"/>
    <property type="match status" value="1"/>
</dbReference>
<protein>
    <recommendedName>
        <fullName evidence="9">Sulfate adenylyltransferase subunit 1</fullName>
        <ecNumber evidence="9">2.7.7.4</ecNumber>
    </recommendedName>
    <alternativeName>
        <fullName evidence="9">ATP-sulfurylase large subunit</fullName>
    </alternativeName>
    <alternativeName>
        <fullName evidence="9">Sulfate adenylate transferase</fullName>
        <shortName evidence="9">SAT</shortName>
    </alternativeName>
</protein>
<dbReference type="OrthoDB" id="9804504at2"/>
<evidence type="ECO:0000256" key="5">
    <source>
        <dbReference type="ARBA" id="ARBA00022840"/>
    </source>
</evidence>
<dbReference type="Pfam" id="PF00009">
    <property type="entry name" value="GTP_EFTU"/>
    <property type="match status" value="1"/>
</dbReference>
<comment type="catalytic activity">
    <reaction evidence="9">
        <text>sulfate + ATP + H(+) = adenosine 5'-phosphosulfate + diphosphate</text>
        <dbReference type="Rhea" id="RHEA:18133"/>
        <dbReference type="ChEBI" id="CHEBI:15378"/>
        <dbReference type="ChEBI" id="CHEBI:16189"/>
        <dbReference type="ChEBI" id="CHEBI:30616"/>
        <dbReference type="ChEBI" id="CHEBI:33019"/>
        <dbReference type="ChEBI" id="CHEBI:58243"/>
        <dbReference type="EC" id="2.7.7.4"/>
    </reaction>
</comment>
<dbReference type="GO" id="GO:0005524">
    <property type="term" value="F:ATP binding"/>
    <property type="evidence" value="ECO:0007669"/>
    <property type="project" value="UniProtKB-KW"/>
</dbReference>
<evidence type="ECO:0000256" key="4">
    <source>
        <dbReference type="ARBA" id="ARBA00022741"/>
    </source>
</evidence>
<comment type="function">
    <text evidence="7 9">With CysD forms the ATP sulfurylase (ATPS) that catalyzes the adenylation of sulfate producing adenosine 5'-phosphosulfate (APS) and diphosphate, the first enzymatic step in sulfur assimilation pathway. APS synthesis involves the formation of a high-energy phosphoric-sulfuric acid anhydride bond driven by GTP hydrolysis by CysN coupled to ATP hydrolysis by CysD.</text>
</comment>
<keyword evidence="12" id="KW-1185">Reference proteome</keyword>
<name>A0A1M5XKC0_9VIBR</name>
<dbReference type="CDD" id="cd03695">
    <property type="entry name" value="CysN_NodQ_II"/>
    <property type="match status" value="1"/>
</dbReference>
<feature type="binding site" evidence="9">
    <location>
        <begin position="112"/>
        <end position="116"/>
    </location>
    <ligand>
        <name>GTP</name>
        <dbReference type="ChEBI" id="CHEBI:37565"/>
    </ligand>
</feature>
<dbReference type="InterPro" id="IPR009001">
    <property type="entry name" value="Transl_elong_EF1A/Init_IF2_C"/>
</dbReference>
<dbReference type="GO" id="GO:0000103">
    <property type="term" value="P:sulfate assimilation"/>
    <property type="evidence" value="ECO:0007669"/>
    <property type="project" value="UniProtKB-UniRule"/>
</dbReference>